<dbReference type="GO" id="GO:0015192">
    <property type="term" value="F:L-phenylalanine transmembrane transporter activity"/>
    <property type="evidence" value="ECO:0007669"/>
    <property type="project" value="TreeGrafter"/>
</dbReference>
<dbReference type="InterPro" id="IPR052157">
    <property type="entry name" value="BCAA_transport_permease"/>
</dbReference>
<organism evidence="12 13">
    <name type="scientific">Diaminobutyricimonas aerilata</name>
    <dbReference type="NCBI Taxonomy" id="1162967"/>
    <lineage>
        <taxon>Bacteria</taxon>
        <taxon>Bacillati</taxon>
        <taxon>Actinomycetota</taxon>
        <taxon>Actinomycetes</taxon>
        <taxon>Micrococcales</taxon>
        <taxon>Microbacteriaceae</taxon>
        <taxon>Diaminobutyricimonas</taxon>
    </lineage>
</organism>
<keyword evidence="4" id="KW-0997">Cell inner membrane</keyword>
<keyword evidence="11" id="KW-0732">Signal</keyword>
<comment type="caution">
    <text evidence="12">The sequence shown here is derived from an EMBL/GenBank/DDBJ whole genome shotgun (WGS) entry which is preliminary data.</text>
</comment>
<gene>
    <name evidence="12" type="ORF">CLV46_2752</name>
</gene>
<dbReference type="AlphaFoldDB" id="A0A2M9CMP7"/>
<keyword evidence="3" id="KW-1003">Cell membrane</keyword>
<keyword evidence="6" id="KW-0029">Amino-acid transport</keyword>
<dbReference type="Proteomes" id="UP000228758">
    <property type="component" value="Unassembled WGS sequence"/>
</dbReference>
<evidence type="ECO:0000313" key="12">
    <source>
        <dbReference type="EMBL" id="PJJ73167.1"/>
    </source>
</evidence>
<feature type="signal peptide" evidence="11">
    <location>
        <begin position="1"/>
        <end position="39"/>
    </location>
</feature>
<evidence type="ECO:0000256" key="5">
    <source>
        <dbReference type="ARBA" id="ARBA00022692"/>
    </source>
</evidence>
<dbReference type="GO" id="GO:0015188">
    <property type="term" value="F:L-isoleucine transmembrane transporter activity"/>
    <property type="evidence" value="ECO:0007669"/>
    <property type="project" value="TreeGrafter"/>
</dbReference>
<keyword evidence="7 10" id="KW-1133">Transmembrane helix</keyword>
<comment type="similarity">
    <text evidence="9">Belongs to the binding-protein-dependent transport system permease family. LivHM subfamily.</text>
</comment>
<dbReference type="Pfam" id="PF02653">
    <property type="entry name" value="BPD_transp_2"/>
    <property type="match status" value="1"/>
</dbReference>
<protein>
    <submittedName>
        <fullName evidence="12">Branched-chain amino acid transport system permease protein</fullName>
    </submittedName>
</protein>
<dbReference type="PANTHER" id="PTHR11795">
    <property type="entry name" value="BRANCHED-CHAIN AMINO ACID TRANSPORT SYSTEM PERMEASE PROTEIN LIVH"/>
    <property type="match status" value="1"/>
</dbReference>
<evidence type="ECO:0000256" key="2">
    <source>
        <dbReference type="ARBA" id="ARBA00022448"/>
    </source>
</evidence>
<feature type="transmembrane region" description="Helical" evidence="10">
    <location>
        <begin position="377"/>
        <end position="405"/>
    </location>
</feature>
<evidence type="ECO:0000256" key="8">
    <source>
        <dbReference type="ARBA" id="ARBA00023136"/>
    </source>
</evidence>
<keyword evidence="2" id="KW-0813">Transport</keyword>
<proteinExistence type="inferred from homology"/>
<evidence type="ECO:0000256" key="11">
    <source>
        <dbReference type="SAM" id="SignalP"/>
    </source>
</evidence>
<dbReference type="GO" id="GO:0042941">
    <property type="term" value="P:D-alanine transmembrane transport"/>
    <property type="evidence" value="ECO:0007669"/>
    <property type="project" value="TreeGrafter"/>
</dbReference>
<evidence type="ECO:0000256" key="1">
    <source>
        <dbReference type="ARBA" id="ARBA00004651"/>
    </source>
</evidence>
<keyword evidence="5 10" id="KW-0812">Transmembrane</keyword>
<keyword evidence="13" id="KW-1185">Reference proteome</keyword>
<evidence type="ECO:0000256" key="3">
    <source>
        <dbReference type="ARBA" id="ARBA00022475"/>
    </source>
</evidence>
<feature type="transmembrane region" description="Helical" evidence="10">
    <location>
        <begin position="290"/>
        <end position="314"/>
    </location>
</feature>
<keyword evidence="8 10" id="KW-0472">Membrane</keyword>
<dbReference type="OrthoDB" id="9807115at2"/>
<dbReference type="InterPro" id="IPR001851">
    <property type="entry name" value="ABC_transp_permease"/>
</dbReference>
<evidence type="ECO:0000256" key="9">
    <source>
        <dbReference type="ARBA" id="ARBA00037998"/>
    </source>
</evidence>
<dbReference type="GO" id="GO:0005304">
    <property type="term" value="F:L-valine transmembrane transporter activity"/>
    <property type="evidence" value="ECO:0007669"/>
    <property type="project" value="TreeGrafter"/>
</dbReference>
<evidence type="ECO:0000256" key="10">
    <source>
        <dbReference type="SAM" id="Phobius"/>
    </source>
</evidence>
<evidence type="ECO:0000256" key="4">
    <source>
        <dbReference type="ARBA" id="ARBA00022519"/>
    </source>
</evidence>
<feature type="transmembrane region" description="Helical" evidence="10">
    <location>
        <begin position="213"/>
        <end position="233"/>
    </location>
</feature>
<dbReference type="RefSeq" id="WP_100365288.1">
    <property type="nucleotide sequence ID" value="NZ_PGFF01000001.1"/>
</dbReference>
<dbReference type="GO" id="GO:0015808">
    <property type="term" value="P:L-alanine transport"/>
    <property type="evidence" value="ECO:0007669"/>
    <property type="project" value="TreeGrafter"/>
</dbReference>
<dbReference type="GO" id="GO:0005886">
    <property type="term" value="C:plasma membrane"/>
    <property type="evidence" value="ECO:0007669"/>
    <property type="project" value="UniProtKB-SubCell"/>
</dbReference>
<dbReference type="CDD" id="cd06582">
    <property type="entry name" value="TM_PBP1_LivH_like"/>
    <property type="match status" value="1"/>
</dbReference>
<feature type="chain" id="PRO_5039463576" evidence="11">
    <location>
        <begin position="40"/>
        <end position="445"/>
    </location>
</feature>
<comment type="subcellular location">
    <subcellularLocation>
        <location evidence="1">Cell membrane</location>
        <topology evidence="1">Multi-pass membrane protein</topology>
    </subcellularLocation>
</comment>
<evidence type="ECO:0000256" key="6">
    <source>
        <dbReference type="ARBA" id="ARBA00022970"/>
    </source>
</evidence>
<name>A0A2M9CMP7_9MICO</name>
<feature type="transmembrane region" description="Helical" evidence="10">
    <location>
        <begin position="417"/>
        <end position="433"/>
    </location>
</feature>
<feature type="transmembrane region" description="Helical" evidence="10">
    <location>
        <begin position="245"/>
        <end position="270"/>
    </location>
</feature>
<evidence type="ECO:0000313" key="13">
    <source>
        <dbReference type="Proteomes" id="UP000228758"/>
    </source>
</evidence>
<dbReference type="GO" id="GO:0015190">
    <property type="term" value="F:L-leucine transmembrane transporter activity"/>
    <property type="evidence" value="ECO:0007669"/>
    <property type="project" value="TreeGrafter"/>
</dbReference>
<accession>A0A2M9CMP7</accession>
<dbReference type="PANTHER" id="PTHR11795:SF371">
    <property type="entry name" value="HIGH-AFFINITY BRANCHED-CHAIN AMINO ACID TRANSPORT SYSTEM PERMEASE PROTEIN LIVH"/>
    <property type="match status" value="1"/>
</dbReference>
<feature type="transmembrane region" description="Helical" evidence="10">
    <location>
        <begin position="346"/>
        <end position="365"/>
    </location>
</feature>
<sequence length="445" mass="46763">MHTAGQSRTPRFRRWLGGLGAALAGATLATLLVSASAAAEETTPTPTPTPTGDFTTTFTVGGIIRSDDTPLEGVEVLVEGDDFEETGTTAEDGRWAVVVPGRGEYTATLQVDTLPEGVAPRDPDNVTRQVTIGTTNTVNVLFPTGEGSTQRTTFADTLLTRLVYGLNFGLLLALAAIGISLIFGTTGVNNFAHGEMLTFGAIFFYLFTTAFGWNLVVSILATLLLSAAFGWVQDAGLFKPLRRRGVGLVQVLVVTIGLSIVVRYLFLYFFGGGTENLNTGLTDTVALGPVTITAASLVSMGVSIVMLVLVGLFLTRTRIGKATRAVSDNASLAAASGINVDRVIRVVWVMAATLTGLSGILYGLYRGVTWDMGFAILLLLFAAVTLGGLGSAFGALVGALIIGLFTELSTVVIPPDLRFAVALVVLILVLLFRPQGVLGRKERIG</sequence>
<feature type="transmembrane region" description="Helical" evidence="10">
    <location>
        <begin position="162"/>
        <end position="183"/>
    </location>
</feature>
<evidence type="ECO:0000256" key="7">
    <source>
        <dbReference type="ARBA" id="ARBA00022989"/>
    </source>
</evidence>
<dbReference type="GO" id="GO:1903806">
    <property type="term" value="P:L-isoleucine import across plasma membrane"/>
    <property type="evidence" value="ECO:0007669"/>
    <property type="project" value="TreeGrafter"/>
</dbReference>
<reference evidence="12 13" key="1">
    <citation type="submission" date="2017-11" db="EMBL/GenBank/DDBJ databases">
        <title>Genomic Encyclopedia of Archaeal and Bacterial Type Strains, Phase II (KMG-II): From Individual Species to Whole Genera.</title>
        <authorList>
            <person name="Goeker M."/>
        </authorList>
    </citation>
    <scope>NUCLEOTIDE SEQUENCE [LARGE SCALE GENOMIC DNA]</scope>
    <source>
        <strain evidence="12 13">DSM 27393</strain>
    </source>
</reference>
<dbReference type="EMBL" id="PGFF01000001">
    <property type="protein sequence ID" value="PJJ73167.1"/>
    <property type="molecule type" value="Genomic_DNA"/>
</dbReference>